<comment type="caution">
    <text evidence="3">The sequence shown here is derived from an EMBL/GenBank/DDBJ whole genome shotgun (WGS) entry which is preliminary data.</text>
</comment>
<dbReference type="SUPFAM" id="SSF51735">
    <property type="entry name" value="NAD(P)-binding Rossmann-fold domains"/>
    <property type="match status" value="1"/>
</dbReference>
<dbReference type="Proteomes" id="UP000318413">
    <property type="component" value="Unassembled WGS sequence"/>
</dbReference>
<evidence type="ECO:0000313" key="4">
    <source>
        <dbReference type="Proteomes" id="UP000318413"/>
    </source>
</evidence>
<proteinExistence type="inferred from homology"/>
<dbReference type="PANTHER" id="PTHR44196:SF1">
    <property type="entry name" value="DEHYDROGENASE_REDUCTASE SDR FAMILY MEMBER 7B"/>
    <property type="match status" value="1"/>
</dbReference>
<reference evidence="3 4" key="1">
    <citation type="journal article" date="2019" name="Environ. Microbiol.">
        <title>Species interactions and distinct microbial communities in high Arctic permafrost affected cryosols are associated with the CH4 and CO2 gas fluxes.</title>
        <authorList>
            <person name="Altshuler I."/>
            <person name="Hamel J."/>
            <person name="Turney S."/>
            <person name="Magnuson E."/>
            <person name="Levesque R."/>
            <person name="Greer C."/>
            <person name="Whyte L.G."/>
        </authorList>
    </citation>
    <scope>NUCLEOTIDE SEQUENCE [LARGE SCALE GENOMIC DNA]</scope>
    <source>
        <strain evidence="3 4">S5.1</strain>
    </source>
</reference>
<name>A0A502C9Y0_9SPHN</name>
<dbReference type="EMBL" id="RCZK01000014">
    <property type="protein sequence ID" value="TPG09653.1"/>
    <property type="molecule type" value="Genomic_DNA"/>
</dbReference>
<dbReference type="Pfam" id="PF00106">
    <property type="entry name" value="adh_short"/>
    <property type="match status" value="1"/>
</dbReference>
<dbReference type="RefSeq" id="WP_140872584.1">
    <property type="nucleotide sequence ID" value="NZ_RCZK01000014.1"/>
</dbReference>
<sequence>MNITGNTILITGGGTGIGRGLAEALHAEGNTIVIAGRRRAPLEDVCAANDAMAWIELDVADPADIARVAEKLAADHPALNVVVHNAGIMKAEDMTADPYDLAQAEATIATNLLGPIRLTTALLPQFKAQESATIITVSSGLASVPLVYTPTYGATKAAIHSWSQSLRSQFDGTGIDVIELVPPQVATDLMPGQVDDPGAMPLDAFIAEVIALLKANPRGPEILVDKVKLLRNAEAEGRYDKTYAMLNANHRLAK</sequence>
<organism evidence="3 4">
    <name type="scientific">Sphingomonas oligophenolica</name>
    <dbReference type="NCBI Taxonomy" id="301154"/>
    <lineage>
        <taxon>Bacteria</taxon>
        <taxon>Pseudomonadati</taxon>
        <taxon>Pseudomonadota</taxon>
        <taxon>Alphaproteobacteria</taxon>
        <taxon>Sphingomonadales</taxon>
        <taxon>Sphingomonadaceae</taxon>
        <taxon>Sphingomonas</taxon>
    </lineage>
</organism>
<evidence type="ECO:0000256" key="1">
    <source>
        <dbReference type="ARBA" id="ARBA00006484"/>
    </source>
</evidence>
<evidence type="ECO:0000256" key="2">
    <source>
        <dbReference type="ARBA" id="ARBA00023002"/>
    </source>
</evidence>
<dbReference type="GO" id="GO:0016491">
    <property type="term" value="F:oxidoreductase activity"/>
    <property type="evidence" value="ECO:0007669"/>
    <property type="project" value="UniProtKB-KW"/>
</dbReference>
<keyword evidence="4" id="KW-1185">Reference proteome</keyword>
<dbReference type="PROSITE" id="PS00061">
    <property type="entry name" value="ADH_SHORT"/>
    <property type="match status" value="1"/>
</dbReference>
<dbReference type="InterPro" id="IPR002347">
    <property type="entry name" value="SDR_fam"/>
</dbReference>
<dbReference type="Gene3D" id="3.40.50.720">
    <property type="entry name" value="NAD(P)-binding Rossmann-like Domain"/>
    <property type="match status" value="1"/>
</dbReference>
<comment type="similarity">
    <text evidence="1">Belongs to the short-chain dehydrogenases/reductases (SDR) family.</text>
</comment>
<accession>A0A502C9Y0</accession>
<dbReference type="AlphaFoldDB" id="A0A502C9Y0"/>
<gene>
    <name evidence="3" type="ORF">EAH84_13800</name>
</gene>
<keyword evidence="2" id="KW-0560">Oxidoreductase</keyword>
<dbReference type="OrthoDB" id="9810734at2"/>
<evidence type="ECO:0000313" key="3">
    <source>
        <dbReference type="EMBL" id="TPG09653.1"/>
    </source>
</evidence>
<dbReference type="InterPro" id="IPR020904">
    <property type="entry name" value="Sc_DH/Rdtase_CS"/>
</dbReference>
<dbReference type="GO" id="GO:0016020">
    <property type="term" value="C:membrane"/>
    <property type="evidence" value="ECO:0007669"/>
    <property type="project" value="TreeGrafter"/>
</dbReference>
<dbReference type="PRINTS" id="PR00081">
    <property type="entry name" value="GDHRDH"/>
</dbReference>
<dbReference type="PANTHER" id="PTHR44196">
    <property type="entry name" value="DEHYDROGENASE/REDUCTASE SDR FAMILY MEMBER 7B"/>
    <property type="match status" value="1"/>
</dbReference>
<protein>
    <submittedName>
        <fullName evidence="3">SDR family NAD(P)-dependent oxidoreductase</fullName>
    </submittedName>
</protein>
<dbReference type="InterPro" id="IPR036291">
    <property type="entry name" value="NAD(P)-bd_dom_sf"/>
</dbReference>